<dbReference type="InterPro" id="IPR013784">
    <property type="entry name" value="Carb-bd-like_fold"/>
</dbReference>
<feature type="chain" id="PRO_5021006281" description="CBM20 domain-containing protein" evidence="4">
    <location>
        <begin position="19"/>
        <end position="307"/>
    </location>
</feature>
<dbReference type="Proteomes" id="UP000309340">
    <property type="component" value="Unassembled WGS sequence"/>
</dbReference>
<reference evidence="6 7" key="1">
    <citation type="submission" date="2017-03" db="EMBL/GenBank/DDBJ databases">
        <title>Genomes of endolithic fungi from Antarctica.</title>
        <authorList>
            <person name="Coleine C."/>
            <person name="Masonjones S."/>
            <person name="Stajich J.E."/>
        </authorList>
    </citation>
    <scope>NUCLEOTIDE SEQUENCE [LARGE SCALE GENOMIC DNA]</scope>
    <source>
        <strain evidence="6 7">CCFEE 5184</strain>
    </source>
</reference>
<dbReference type="InterPro" id="IPR013783">
    <property type="entry name" value="Ig-like_fold"/>
</dbReference>
<dbReference type="SUPFAM" id="SSF49452">
    <property type="entry name" value="Starch-binding domain-like"/>
    <property type="match status" value="1"/>
</dbReference>
<dbReference type="Gene3D" id="2.60.40.10">
    <property type="entry name" value="Immunoglobulins"/>
    <property type="match status" value="1"/>
</dbReference>
<keyword evidence="7" id="KW-1185">Reference proteome</keyword>
<feature type="domain" description="CBM20" evidence="5">
    <location>
        <begin position="193"/>
        <end position="303"/>
    </location>
</feature>
<evidence type="ECO:0000256" key="1">
    <source>
        <dbReference type="ARBA" id="ARBA00023277"/>
    </source>
</evidence>
<evidence type="ECO:0000256" key="4">
    <source>
        <dbReference type="SAM" id="SignalP"/>
    </source>
</evidence>
<dbReference type="AlphaFoldDB" id="A0A4U0XFQ3"/>
<evidence type="ECO:0000259" key="5">
    <source>
        <dbReference type="PROSITE" id="PS51166"/>
    </source>
</evidence>
<gene>
    <name evidence="6" type="ORF">B0A55_05953</name>
</gene>
<evidence type="ECO:0000313" key="6">
    <source>
        <dbReference type="EMBL" id="TKA73465.1"/>
    </source>
</evidence>
<keyword evidence="1" id="KW-0119">Carbohydrate metabolism</keyword>
<evidence type="ECO:0000256" key="3">
    <source>
        <dbReference type="SAM" id="MobiDB-lite"/>
    </source>
</evidence>
<dbReference type="PANTHER" id="PTHR15048">
    <property type="entry name" value="STARCH-BINDING DOMAIN-CONTAINING PROTEIN 1"/>
    <property type="match status" value="1"/>
</dbReference>
<dbReference type="PROSITE" id="PS51166">
    <property type="entry name" value="CBM20"/>
    <property type="match status" value="1"/>
</dbReference>
<dbReference type="InterPro" id="IPR002044">
    <property type="entry name" value="CBM20"/>
</dbReference>
<dbReference type="STRING" id="329884.A0A4U0XFQ3"/>
<keyword evidence="4" id="KW-0732">Signal</keyword>
<accession>A0A4U0XFQ3</accession>
<evidence type="ECO:0000256" key="2">
    <source>
        <dbReference type="ARBA" id="ARBA00023326"/>
    </source>
</evidence>
<feature type="region of interest" description="Disordered" evidence="3">
    <location>
        <begin position="176"/>
        <end position="195"/>
    </location>
</feature>
<keyword evidence="2" id="KW-0624">Polysaccharide degradation</keyword>
<dbReference type="GO" id="GO:2001070">
    <property type="term" value="F:starch binding"/>
    <property type="evidence" value="ECO:0007669"/>
    <property type="project" value="InterPro"/>
</dbReference>
<dbReference type="GO" id="GO:0016020">
    <property type="term" value="C:membrane"/>
    <property type="evidence" value="ECO:0007669"/>
    <property type="project" value="TreeGrafter"/>
</dbReference>
<dbReference type="Pfam" id="PF00686">
    <property type="entry name" value="CBM_20"/>
    <property type="match status" value="1"/>
</dbReference>
<sequence>MKSTLALSLLASITVVAADFPVSNIYTKQPNGNPDGQTNYYIFESNIGSTDGGAGQNTAFCWASWGDNSFTSNDAFSDNAPTGQWLPCAHNSSNLEDKTSNFAFMLQPEYSIGNFSVSVQQTYTASSGATFTAQSNPYHISNLTTPGFTCTIDPSEAPDVTVHASGECTTAANSTATTIPTATETQSNTTTPSSNSTDITLTFAVQERTVWGDNVFVVGNISELGNWNPYDAVALSASDYTDSNTLWNGGNVTVPVGTAFEWKYIQWSAGGTLLWECDENRVFTAAPDGSSTELAGSNPDYFRCGNH</sequence>
<dbReference type="OrthoDB" id="550577at2759"/>
<dbReference type="SMART" id="SM01065">
    <property type="entry name" value="CBM_2"/>
    <property type="match status" value="1"/>
</dbReference>
<dbReference type="GO" id="GO:0000272">
    <property type="term" value="P:polysaccharide catabolic process"/>
    <property type="evidence" value="ECO:0007669"/>
    <property type="project" value="UniProtKB-KW"/>
</dbReference>
<protein>
    <recommendedName>
        <fullName evidence="5">CBM20 domain-containing protein</fullName>
    </recommendedName>
</protein>
<feature type="signal peptide" evidence="4">
    <location>
        <begin position="1"/>
        <end position="18"/>
    </location>
</feature>
<name>A0A4U0XFQ3_9PEZI</name>
<comment type="caution">
    <text evidence="6">The sequence shown here is derived from an EMBL/GenBank/DDBJ whole genome shotgun (WGS) entry which is preliminary data.</text>
</comment>
<organism evidence="6 7">
    <name type="scientific">Friedmanniomyces simplex</name>
    <dbReference type="NCBI Taxonomy" id="329884"/>
    <lineage>
        <taxon>Eukaryota</taxon>
        <taxon>Fungi</taxon>
        <taxon>Dikarya</taxon>
        <taxon>Ascomycota</taxon>
        <taxon>Pezizomycotina</taxon>
        <taxon>Dothideomycetes</taxon>
        <taxon>Dothideomycetidae</taxon>
        <taxon>Mycosphaerellales</taxon>
        <taxon>Teratosphaeriaceae</taxon>
        <taxon>Friedmanniomyces</taxon>
    </lineage>
</organism>
<dbReference type="EMBL" id="NAJQ01000263">
    <property type="protein sequence ID" value="TKA73465.1"/>
    <property type="molecule type" value="Genomic_DNA"/>
</dbReference>
<evidence type="ECO:0000313" key="7">
    <source>
        <dbReference type="Proteomes" id="UP000309340"/>
    </source>
</evidence>
<dbReference type="PANTHER" id="PTHR15048:SF0">
    <property type="entry name" value="STARCH-BINDING DOMAIN-CONTAINING PROTEIN 1"/>
    <property type="match status" value="1"/>
</dbReference>
<proteinExistence type="predicted"/>